<keyword evidence="1" id="KW-0472">Membrane</keyword>
<organism evidence="2">
    <name type="scientific">viral metagenome</name>
    <dbReference type="NCBI Taxonomy" id="1070528"/>
    <lineage>
        <taxon>unclassified sequences</taxon>
        <taxon>metagenomes</taxon>
        <taxon>organismal metagenomes</taxon>
    </lineage>
</organism>
<name>A0A6C0DPW5_9ZZZZ</name>
<proteinExistence type="predicted"/>
<sequence>MEYLYAFLGGSVAKVYDDCFVDNVLYKEPYAKELFQGLEWTLLTMMSMKDFNTSLVLYALASFNKFANPLAYNKQYEQALMYLYPILLFCTFPERETFSAFDVLFLVISSMNVLKEPGAVQEEISIRKCMIRIAAAIVQACVLVLGYFLGFSRMIQKVLLYSFGYTLFSAFFQVYSIATGTTYKEKQDTTFQTTE</sequence>
<accession>A0A6C0DPW5</accession>
<feature type="transmembrane region" description="Helical" evidence="1">
    <location>
        <begin position="130"/>
        <end position="151"/>
    </location>
</feature>
<keyword evidence="1" id="KW-1133">Transmembrane helix</keyword>
<feature type="transmembrane region" description="Helical" evidence="1">
    <location>
        <begin position="158"/>
        <end position="178"/>
    </location>
</feature>
<dbReference type="AlphaFoldDB" id="A0A6C0DPW5"/>
<keyword evidence="1" id="KW-0812">Transmembrane</keyword>
<evidence type="ECO:0000256" key="1">
    <source>
        <dbReference type="SAM" id="Phobius"/>
    </source>
</evidence>
<protein>
    <submittedName>
        <fullName evidence="2">Uncharacterized protein</fullName>
    </submittedName>
</protein>
<reference evidence="2" key="1">
    <citation type="journal article" date="2020" name="Nature">
        <title>Giant virus diversity and host interactions through global metagenomics.</title>
        <authorList>
            <person name="Schulz F."/>
            <person name="Roux S."/>
            <person name="Paez-Espino D."/>
            <person name="Jungbluth S."/>
            <person name="Walsh D.A."/>
            <person name="Denef V.J."/>
            <person name="McMahon K.D."/>
            <person name="Konstantinidis K.T."/>
            <person name="Eloe-Fadrosh E.A."/>
            <person name="Kyrpides N.C."/>
            <person name="Woyke T."/>
        </authorList>
    </citation>
    <scope>NUCLEOTIDE SEQUENCE</scope>
    <source>
        <strain evidence="2">GVMAG-M-3300023174-46</strain>
    </source>
</reference>
<dbReference type="EMBL" id="MN739655">
    <property type="protein sequence ID" value="QHT18384.1"/>
    <property type="molecule type" value="Genomic_DNA"/>
</dbReference>
<evidence type="ECO:0000313" key="2">
    <source>
        <dbReference type="EMBL" id="QHT18384.1"/>
    </source>
</evidence>